<dbReference type="AlphaFoldDB" id="A0A067CCV8"/>
<feature type="region of interest" description="Disordered" evidence="1">
    <location>
        <begin position="1"/>
        <end position="97"/>
    </location>
</feature>
<evidence type="ECO:0000259" key="2">
    <source>
        <dbReference type="PROSITE" id="PS50011"/>
    </source>
</evidence>
<dbReference type="Pfam" id="PF07714">
    <property type="entry name" value="PK_Tyr_Ser-Thr"/>
    <property type="match status" value="1"/>
</dbReference>
<dbReference type="GO" id="GO:0005524">
    <property type="term" value="F:ATP binding"/>
    <property type="evidence" value="ECO:0007669"/>
    <property type="project" value="InterPro"/>
</dbReference>
<dbReference type="Proteomes" id="UP000030745">
    <property type="component" value="Unassembled WGS sequence"/>
</dbReference>
<dbReference type="InterPro" id="IPR001245">
    <property type="entry name" value="Ser-Thr/Tyr_kinase_cat_dom"/>
</dbReference>
<dbReference type="GO" id="GO:0004674">
    <property type="term" value="F:protein serine/threonine kinase activity"/>
    <property type="evidence" value="ECO:0007669"/>
    <property type="project" value="TreeGrafter"/>
</dbReference>
<reference evidence="3 4" key="1">
    <citation type="journal article" date="2013" name="PLoS Genet.">
        <title>Distinctive expansion of potential virulence genes in the genome of the oomycete fish pathogen Saprolegnia parasitica.</title>
        <authorList>
            <person name="Jiang R.H."/>
            <person name="de Bruijn I."/>
            <person name="Haas B.J."/>
            <person name="Belmonte R."/>
            <person name="Lobach L."/>
            <person name="Christie J."/>
            <person name="van den Ackerveken G."/>
            <person name="Bottin A."/>
            <person name="Bulone V."/>
            <person name="Diaz-Moreno S.M."/>
            <person name="Dumas B."/>
            <person name="Fan L."/>
            <person name="Gaulin E."/>
            <person name="Govers F."/>
            <person name="Grenville-Briggs L.J."/>
            <person name="Horner N.R."/>
            <person name="Levin J.Z."/>
            <person name="Mammella M."/>
            <person name="Meijer H.J."/>
            <person name="Morris P."/>
            <person name="Nusbaum C."/>
            <person name="Oome S."/>
            <person name="Phillips A.J."/>
            <person name="van Rooyen D."/>
            <person name="Rzeszutek E."/>
            <person name="Saraiva M."/>
            <person name="Secombes C.J."/>
            <person name="Seidl M.F."/>
            <person name="Snel B."/>
            <person name="Stassen J.H."/>
            <person name="Sykes S."/>
            <person name="Tripathy S."/>
            <person name="van den Berg H."/>
            <person name="Vega-Arreguin J.C."/>
            <person name="Wawra S."/>
            <person name="Young S.K."/>
            <person name="Zeng Q."/>
            <person name="Dieguez-Uribeondo J."/>
            <person name="Russ C."/>
            <person name="Tyler B.M."/>
            <person name="van West P."/>
        </authorList>
    </citation>
    <scope>NUCLEOTIDE SEQUENCE [LARGE SCALE GENOMIC DNA]</scope>
    <source>
        <strain evidence="3 4">CBS 223.65</strain>
    </source>
</reference>
<dbReference type="KEGG" id="spar:SPRG_06450"/>
<protein>
    <recommendedName>
        <fullName evidence="2">Protein kinase domain-containing protein</fullName>
    </recommendedName>
</protein>
<accession>A0A067CCV8</accession>
<feature type="compositionally biased region" description="Low complexity" evidence="1">
    <location>
        <begin position="67"/>
        <end position="82"/>
    </location>
</feature>
<dbReference type="InterPro" id="IPR000719">
    <property type="entry name" value="Prot_kinase_dom"/>
</dbReference>
<proteinExistence type="predicted"/>
<dbReference type="RefSeq" id="XP_012200657.1">
    <property type="nucleotide sequence ID" value="XM_012345267.1"/>
</dbReference>
<dbReference type="OMA" id="WHEIVVA"/>
<dbReference type="Gene3D" id="1.10.510.10">
    <property type="entry name" value="Transferase(Phosphotransferase) domain 1"/>
    <property type="match status" value="1"/>
</dbReference>
<sequence>MSKDSSASVLEPQRRHAPVSKPLPSKKERSVTDMPVFAPMAAPRSSSDASTVTDSLDVKLVAVTPLPSSEGSSAPASPTTSTQNDDDDDNDHVMGSPASVASDEIKAPVSPPFQPHVTSPMTTLAKTLQSSSTAMFFPLYGVRSTQRKSYVPMLETVRHKTLLPLHADAVHFAAYGPPNFAAASHFGVSIWAFLATYDAAAPAPLPVWLQIERGQMVHVTLHVPETGYSVADGETKSFIWDHHATHVHFDVVVLDATVLGQPFFADIVAGPHVLRLAFQLATLSDAAGALTQAYPSQAKRITEHACVLPSDGFDVAIGATSGSYHGSAVNVDALHDESIVDALSARMQQMSHHPRIACILGAAKLHDHWHWVSQHKQAFTLHTYLGQRLTNDEKTDLMRDIAAGLAHMHECGLAHNSVSTRHCIVDLDGRVTLSGFSAVAVAATLAEMAVDVLAFGYVLWEAFTDVPAAEMGSTWHEIVVAVELGPSAATMPLSIQALLLACFGRYRTPPHDGLLKMA</sequence>
<dbReference type="PROSITE" id="PS50011">
    <property type="entry name" value="PROTEIN_KINASE_DOM"/>
    <property type="match status" value="1"/>
</dbReference>
<dbReference type="PANTHER" id="PTHR44329:SF261">
    <property type="entry name" value="ZINC FINGER CONTAINING PROTEIN KINASE-RELATED"/>
    <property type="match status" value="1"/>
</dbReference>
<evidence type="ECO:0000256" key="1">
    <source>
        <dbReference type="SAM" id="MobiDB-lite"/>
    </source>
</evidence>
<dbReference type="EMBL" id="KK583210">
    <property type="protein sequence ID" value="KDO28594.1"/>
    <property type="molecule type" value="Genomic_DNA"/>
</dbReference>
<organism evidence="3 4">
    <name type="scientific">Saprolegnia parasitica (strain CBS 223.65)</name>
    <dbReference type="NCBI Taxonomy" id="695850"/>
    <lineage>
        <taxon>Eukaryota</taxon>
        <taxon>Sar</taxon>
        <taxon>Stramenopiles</taxon>
        <taxon>Oomycota</taxon>
        <taxon>Saprolegniomycetes</taxon>
        <taxon>Saprolegniales</taxon>
        <taxon>Saprolegniaceae</taxon>
        <taxon>Saprolegnia</taxon>
    </lineage>
</organism>
<gene>
    <name evidence="3" type="ORF">SPRG_06450</name>
</gene>
<dbReference type="PANTHER" id="PTHR44329">
    <property type="entry name" value="SERINE/THREONINE-PROTEIN KINASE TNNI3K-RELATED"/>
    <property type="match status" value="1"/>
</dbReference>
<name>A0A067CCV8_SAPPC</name>
<dbReference type="GeneID" id="24128798"/>
<dbReference type="InterPro" id="IPR011009">
    <property type="entry name" value="Kinase-like_dom_sf"/>
</dbReference>
<dbReference type="VEuPathDB" id="FungiDB:SPRG_06450"/>
<dbReference type="SUPFAM" id="SSF56112">
    <property type="entry name" value="Protein kinase-like (PK-like)"/>
    <property type="match status" value="1"/>
</dbReference>
<dbReference type="InterPro" id="IPR051681">
    <property type="entry name" value="Ser/Thr_Kinases-Pseudokinases"/>
</dbReference>
<feature type="compositionally biased region" description="Polar residues" evidence="1">
    <location>
        <begin position="44"/>
        <end position="54"/>
    </location>
</feature>
<keyword evidence="4" id="KW-1185">Reference proteome</keyword>
<dbReference type="STRING" id="695850.A0A067CCV8"/>
<dbReference type="OrthoDB" id="72868at2759"/>
<evidence type="ECO:0000313" key="4">
    <source>
        <dbReference type="Proteomes" id="UP000030745"/>
    </source>
</evidence>
<feature type="domain" description="Protein kinase" evidence="2">
    <location>
        <begin position="253"/>
        <end position="518"/>
    </location>
</feature>
<evidence type="ECO:0000313" key="3">
    <source>
        <dbReference type="EMBL" id="KDO28594.1"/>
    </source>
</evidence>